<protein>
    <recommendedName>
        <fullName evidence="4">DDE Tnp4 domain-containing protein</fullName>
    </recommendedName>
</protein>
<dbReference type="Gramene" id="TKW24446">
    <property type="protein sequence ID" value="TKW24446"/>
    <property type="gene ID" value="SEVIR_3G051200v2"/>
</dbReference>
<gene>
    <name evidence="2" type="ORF">SEVIR_3G051200v2</name>
</gene>
<dbReference type="AlphaFoldDB" id="A0A4V6DCA8"/>
<dbReference type="PANTHER" id="PTHR47851">
    <property type="entry name" value="OS06G0588700 PROTEIN-RELATED"/>
    <property type="match status" value="1"/>
</dbReference>
<proteinExistence type="predicted"/>
<accession>A0A4V6DCA8</accession>
<organism evidence="2 3">
    <name type="scientific">Setaria viridis</name>
    <name type="common">Green bristlegrass</name>
    <name type="synonym">Setaria italica subsp. viridis</name>
    <dbReference type="NCBI Taxonomy" id="4556"/>
    <lineage>
        <taxon>Eukaryota</taxon>
        <taxon>Viridiplantae</taxon>
        <taxon>Streptophyta</taxon>
        <taxon>Embryophyta</taxon>
        <taxon>Tracheophyta</taxon>
        <taxon>Spermatophyta</taxon>
        <taxon>Magnoliopsida</taxon>
        <taxon>Liliopsida</taxon>
        <taxon>Poales</taxon>
        <taxon>Poaceae</taxon>
        <taxon>PACMAD clade</taxon>
        <taxon>Panicoideae</taxon>
        <taxon>Panicodae</taxon>
        <taxon>Paniceae</taxon>
        <taxon>Cenchrinae</taxon>
        <taxon>Setaria</taxon>
    </lineage>
</organism>
<sequence length="506" mass="54793">MPEIDWNSENTRVLCTLFAEQVGKENRPNIHLNALVYAEFKKKVLENEDELAKCFADITTIGIDHWSPHVVNVEAKENVDETQDEATNFEPQDDDFVPETQDEDISISPPPTSGKRLARSVERSGKKAKSGSALLIQEAVTNPNFRNAHKRIRNDKRAYPHFKDCIGAVDGTHIRVSLSPEEQVRYIGKTRIATQNVLAVCDFDMRFTYVAADQPGSLHNTMDFANFDKDPTYVPTIPESHYASVTTTTRAATPAHSTAVSATPAPRRLPRATNLTSIAPVHADASHTTMVSLARPVPTNLDCTTTMPPSAQSRILDVPPPTPLSHTTAPLPGVPPAHLCTTAPLPCGLSPRIRPDRLTHASVGPLVPPPYGEASARPMKLLPEPNDEDESDDRRLEQPPPSPPHVGEAATAATLGNGPGSGRGGLGIRPRWHGRVPPAPVGEAAAAAPGDGSSLVGMVACRPMAAPSDIPSGCGRQEMKRGSRPPCRHHPREPRRRRPAQVVARR</sequence>
<dbReference type="Proteomes" id="UP000298652">
    <property type="component" value="Chromosome 3"/>
</dbReference>
<feature type="compositionally biased region" description="Gly residues" evidence="1">
    <location>
        <begin position="417"/>
        <end position="427"/>
    </location>
</feature>
<evidence type="ECO:0000313" key="3">
    <source>
        <dbReference type="Proteomes" id="UP000298652"/>
    </source>
</evidence>
<feature type="compositionally biased region" description="Basic residues" evidence="1">
    <location>
        <begin position="482"/>
        <end position="506"/>
    </location>
</feature>
<feature type="region of interest" description="Disordered" evidence="1">
    <location>
        <begin position="359"/>
        <end position="450"/>
    </location>
</feature>
<name>A0A4V6DCA8_SETVI</name>
<dbReference type="EMBL" id="CM016554">
    <property type="protein sequence ID" value="TKW24446.1"/>
    <property type="molecule type" value="Genomic_DNA"/>
</dbReference>
<feature type="region of interest" description="Disordered" evidence="1">
    <location>
        <begin position="464"/>
        <end position="506"/>
    </location>
</feature>
<feature type="region of interest" description="Disordered" evidence="1">
    <location>
        <begin position="79"/>
        <end position="132"/>
    </location>
</feature>
<feature type="compositionally biased region" description="Acidic residues" evidence="1">
    <location>
        <begin position="91"/>
        <end position="105"/>
    </location>
</feature>
<evidence type="ECO:0008006" key="4">
    <source>
        <dbReference type="Google" id="ProtNLM"/>
    </source>
</evidence>
<keyword evidence="3" id="KW-1185">Reference proteome</keyword>
<dbReference type="PANTHER" id="PTHR47851:SF1">
    <property type="entry name" value="OS06G0588700 PROTEIN"/>
    <property type="match status" value="1"/>
</dbReference>
<evidence type="ECO:0000256" key="1">
    <source>
        <dbReference type="SAM" id="MobiDB-lite"/>
    </source>
</evidence>
<feature type="compositionally biased region" description="Low complexity" evidence="1">
    <location>
        <begin position="441"/>
        <end position="450"/>
    </location>
</feature>
<reference evidence="2" key="1">
    <citation type="submission" date="2019-03" db="EMBL/GenBank/DDBJ databases">
        <title>WGS assembly of Setaria viridis.</title>
        <authorList>
            <person name="Huang P."/>
            <person name="Jenkins J."/>
            <person name="Grimwood J."/>
            <person name="Barry K."/>
            <person name="Healey A."/>
            <person name="Mamidi S."/>
            <person name="Sreedasyam A."/>
            <person name="Shu S."/>
            <person name="Feldman M."/>
            <person name="Wu J."/>
            <person name="Yu Y."/>
            <person name="Chen C."/>
            <person name="Johnson J."/>
            <person name="Rokhsar D."/>
            <person name="Baxter I."/>
            <person name="Schmutz J."/>
            <person name="Brutnell T."/>
            <person name="Kellogg E."/>
        </authorList>
    </citation>
    <scope>NUCLEOTIDE SEQUENCE [LARGE SCALE GENOMIC DNA]</scope>
</reference>
<evidence type="ECO:0000313" key="2">
    <source>
        <dbReference type="EMBL" id="TKW24446.1"/>
    </source>
</evidence>